<comment type="caution">
    <text evidence="2">The sequence shown here is derived from an EMBL/GenBank/DDBJ whole genome shotgun (WGS) entry which is preliminary data.</text>
</comment>
<protein>
    <submittedName>
        <fullName evidence="2">Uncharacterized protein</fullName>
    </submittedName>
</protein>
<evidence type="ECO:0000256" key="1">
    <source>
        <dbReference type="SAM" id="MobiDB-lite"/>
    </source>
</evidence>
<dbReference type="EMBL" id="AUSU01001290">
    <property type="protein sequence ID" value="EPS71368.1"/>
    <property type="molecule type" value="Genomic_DNA"/>
</dbReference>
<evidence type="ECO:0000313" key="2">
    <source>
        <dbReference type="EMBL" id="EPS71368.1"/>
    </source>
</evidence>
<sequence>QRRVLRRELSDLESGELRETTYYDVPVDKEQFQRESPLKQMKKNAVDCGSWNSDMSRRKPYSKSKRDVGKISPQNQET</sequence>
<feature type="non-terminal residue" evidence="2">
    <location>
        <position position="78"/>
    </location>
</feature>
<feature type="non-terminal residue" evidence="2">
    <location>
        <position position="1"/>
    </location>
</feature>
<proteinExistence type="predicted"/>
<dbReference type="Proteomes" id="UP000015453">
    <property type="component" value="Unassembled WGS sequence"/>
</dbReference>
<evidence type="ECO:0000313" key="3">
    <source>
        <dbReference type="Proteomes" id="UP000015453"/>
    </source>
</evidence>
<feature type="region of interest" description="Disordered" evidence="1">
    <location>
        <begin position="35"/>
        <end position="78"/>
    </location>
</feature>
<dbReference type="AlphaFoldDB" id="S8E6C5"/>
<gene>
    <name evidence="2" type="ORF">M569_03395</name>
</gene>
<reference evidence="2 3" key="1">
    <citation type="journal article" date="2013" name="BMC Genomics">
        <title>The miniature genome of a carnivorous plant Genlisea aurea contains a low number of genes and short non-coding sequences.</title>
        <authorList>
            <person name="Leushkin E.V."/>
            <person name="Sutormin R.A."/>
            <person name="Nabieva E.R."/>
            <person name="Penin A.A."/>
            <person name="Kondrashov A.S."/>
            <person name="Logacheva M.D."/>
        </authorList>
    </citation>
    <scope>NUCLEOTIDE SEQUENCE [LARGE SCALE GENOMIC DNA]</scope>
</reference>
<organism evidence="2 3">
    <name type="scientific">Genlisea aurea</name>
    <dbReference type="NCBI Taxonomy" id="192259"/>
    <lineage>
        <taxon>Eukaryota</taxon>
        <taxon>Viridiplantae</taxon>
        <taxon>Streptophyta</taxon>
        <taxon>Embryophyta</taxon>
        <taxon>Tracheophyta</taxon>
        <taxon>Spermatophyta</taxon>
        <taxon>Magnoliopsida</taxon>
        <taxon>eudicotyledons</taxon>
        <taxon>Gunneridae</taxon>
        <taxon>Pentapetalae</taxon>
        <taxon>asterids</taxon>
        <taxon>lamiids</taxon>
        <taxon>Lamiales</taxon>
        <taxon>Lentibulariaceae</taxon>
        <taxon>Genlisea</taxon>
    </lineage>
</organism>
<keyword evidence="3" id="KW-1185">Reference proteome</keyword>
<dbReference type="PANTHER" id="PTHR38372">
    <property type="entry name" value="DENTIN SIALOPHOSPHOPROTEIN-LIKE PROTEIN"/>
    <property type="match status" value="1"/>
</dbReference>
<name>S8E6C5_9LAMI</name>
<accession>S8E6C5</accession>
<dbReference type="PANTHER" id="PTHR38372:SF2">
    <property type="entry name" value="DENTIN SIALOPHOSPHOPROTEIN-LIKE PROTEIN"/>
    <property type="match status" value="1"/>
</dbReference>